<name>A0A0F9TYW6_9ZZZZ</name>
<reference evidence="1" key="1">
    <citation type="journal article" date="2015" name="Nature">
        <title>Complex archaea that bridge the gap between prokaryotes and eukaryotes.</title>
        <authorList>
            <person name="Spang A."/>
            <person name="Saw J.H."/>
            <person name="Jorgensen S.L."/>
            <person name="Zaremba-Niedzwiedzka K."/>
            <person name="Martijn J."/>
            <person name="Lind A.E."/>
            <person name="van Eijk R."/>
            <person name="Schleper C."/>
            <person name="Guy L."/>
            <person name="Ettema T.J."/>
        </authorList>
    </citation>
    <scope>NUCLEOTIDE SEQUENCE</scope>
</reference>
<proteinExistence type="predicted"/>
<sequence>NPNFFKANSKVIMAKGFNVRTMQAMIGFVGNQQAVEDLEQQEHGGKIKGRAFIPLDVARGGSNTRPVRPSNRLTRIKKVVNARNARGKTRQQKFVKAAMAAGAGGYVIGNFTPKILWKITGITKRGDKTKIKKKPVYSYEKGRDVNVSATNFMKKATLKTAKKLEGFFIKQAKKQIEKALLR</sequence>
<accession>A0A0F9TYW6</accession>
<evidence type="ECO:0000313" key="1">
    <source>
        <dbReference type="EMBL" id="KKN54296.1"/>
    </source>
</evidence>
<gene>
    <name evidence="1" type="ORF">LCGC14_0593510</name>
</gene>
<dbReference type="EMBL" id="LAZR01000933">
    <property type="protein sequence ID" value="KKN54296.1"/>
    <property type="molecule type" value="Genomic_DNA"/>
</dbReference>
<dbReference type="AlphaFoldDB" id="A0A0F9TYW6"/>
<organism evidence="1">
    <name type="scientific">marine sediment metagenome</name>
    <dbReference type="NCBI Taxonomy" id="412755"/>
    <lineage>
        <taxon>unclassified sequences</taxon>
        <taxon>metagenomes</taxon>
        <taxon>ecological metagenomes</taxon>
    </lineage>
</organism>
<comment type="caution">
    <text evidence="1">The sequence shown here is derived from an EMBL/GenBank/DDBJ whole genome shotgun (WGS) entry which is preliminary data.</text>
</comment>
<protein>
    <submittedName>
        <fullName evidence="1">Uncharacterized protein</fullName>
    </submittedName>
</protein>
<feature type="non-terminal residue" evidence="1">
    <location>
        <position position="1"/>
    </location>
</feature>